<protein>
    <recommendedName>
        <fullName evidence="12">Imidazole glycerol phosphate synthase subunit HisH</fullName>
        <ecNumber evidence="12">4.3.2.10</ecNumber>
    </recommendedName>
    <alternativeName>
        <fullName evidence="12">IGP synthase glutaminase subunit</fullName>
        <ecNumber evidence="12">3.5.1.2</ecNumber>
    </alternativeName>
    <alternativeName>
        <fullName evidence="12">IGP synthase subunit HisH</fullName>
    </alternativeName>
    <alternativeName>
        <fullName evidence="12">ImGP synthase subunit HisH</fullName>
        <shortName evidence="12">IGPS subunit HisH</shortName>
    </alternativeName>
</protein>
<dbReference type="SUPFAM" id="SSF52317">
    <property type="entry name" value="Class I glutamine amidotransferase-like"/>
    <property type="match status" value="1"/>
</dbReference>
<dbReference type="GO" id="GO:0005737">
    <property type="term" value="C:cytoplasm"/>
    <property type="evidence" value="ECO:0007669"/>
    <property type="project" value="UniProtKB-SubCell"/>
</dbReference>
<dbReference type="UniPathway" id="UPA00031">
    <property type="reaction ID" value="UER00010"/>
</dbReference>
<dbReference type="FunFam" id="3.40.50.880:FF:000009">
    <property type="entry name" value="Imidazole glycerol phosphate synthase subunit HisH"/>
    <property type="match status" value="1"/>
</dbReference>
<dbReference type="NCBIfam" id="TIGR01855">
    <property type="entry name" value="IMP_synth_hisH"/>
    <property type="match status" value="1"/>
</dbReference>
<evidence type="ECO:0000256" key="3">
    <source>
        <dbReference type="ARBA" id="ARBA00011152"/>
    </source>
</evidence>
<evidence type="ECO:0000256" key="8">
    <source>
        <dbReference type="ARBA" id="ARBA00023102"/>
    </source>
</evidence>
<dbReference type="CDD" id="cd01748">
    <property type="entry name" value="GATase1_IGP_Synthase"/>
    <property type="match status" value="1"/>
</dbReference>
<evidence type="ECO:0000313" key="15">
    <source>
        <dbReference type="EMBL" id="KTD36080.1"/>
    </source>
</evidence>
<evidence type="ECO:0000259" key="14">
    <source>
        <dbReference type="Pfam" id="PF00117"/>
    </source>
</evidence>
<comment type="pathway">
    <text evidence="2 12">Amino-acid biosynthesis; L-histidine biosynthesis; L-histidine from 5-phospho-alpha-D-ribose 1-diphosphate: step 5/9.</text>
</comment>
<keyword evidence="15" id="KW-0328">Glycosyltransferase</keyword>
<dbReference type="EC" id="3.5.1.2" evidence="12"/>
<comment type="caution">
    <text evidence="15">The sequence shown here is derived from an EMBL/GenBank/DDBJ whole genome shotgun (WGS) entry which is preliminary data.</text>
</comment>
<dbReference type="PIRSF" id="PIRSF000495">
    <property type="entry name" value="Amidotransf_hisH"/>
    <property type="match status" value="1"/>
</dbReference>
<dbReference type="PANTHER" id="PTHR42701">
    <property type="entry name" value="IMIDAZOLE GLYCEROL PHOSPHATE SYNTHASE SUBUNIT HISH"/>
    <property type="match status" value="1"/>
</dbReference>
<dbReference type="RefSeq" id="WP_058504106.1">
    <property type="nucleotide sequence ID" value="NZ_CAAAIF010000001.1"/>
</dbReference>
<dbReference type="AlphaFoldDB" id="A0A0W0WUU0"/>
<dbReference type="Gene3D" id="3.40.50.880">
    <property type="match status" value="1"/>
</dbReference>
<keyword evidence="9 12" id="KW-0456">Lyase</keyword>
<comment type="catalytic activity">
    <reaction evidence="11 12">
        <text>L-glutamine + H2O = L-glutamate + NH4(+)</text>
        <dbReference type="Rhea" id="RHEA:15889"/>
        <dbReference type="ChEBI" id="CHEBI:15377"/>
        <dbReference type="ChEBI" id="CHEBI:28938"/>
        <dbReference type="ChEBI" id="CHEBI:29985"/>
        <dbReference type="ChEBI" id="CHEBI:58359"/>
        <dbReference type="EC" id="3.5.1.2"/>
    </reaction>
</comment>
<dbReference type="GO" id="GO:0004359">
    <property type="term" value="F:glutaminase activity"/>
    <property type="evidence" value="ECO:0007669"/>
    <property type="project" value="UniProtKB-EC"/>
</dbReference>
<dbReference type="EC" id="4.3.2.10" evidence="12"/>
<dbReference type="OrthoDB" id="9807137at2"/>
<sequence length="198" mass="22097">MIAVIDVGGNNLTSLTNALQRLGYEYKLTHEAQDLLRASHVILPGVGAAAAGMEALKHYQLVDLLKQLTQPLLGICLGMQLLLEYSEEGQVNCLNRIPGQVKRFTALPNYPVPHMGWSKLQWARPSPLSQGLSPEDYVYFVHSYALLNDENALASCQYSEQFTAIVQYENVYGMQFHPEKSAETGLKLLNNFLQLEES</sequence>
<evidence type="ECO:0000256" key="10">
    <source>
        <dbReference type="ARBA" id="ARBA00047838"/>
    </source>
</evidence>
<reference evidence="15 16" key="1">
    <citation type="submission" date="2015-11" db="EMBL/GenBank/DDBJ databases">
        <title>Genomic analysis of 38 Legionella species identifies large and diverse effector repertoires.</title>
        <authorList>
            <person name="Burstein D."/>
            <person name="Amaro F."/>
            <person name="Zusman T."/>
            <person name="Lifshitz Z."/>
            <person name="Cohen O."/>
            <person name="Gilbert J.A."/>
            <person name="Pupko T."/>
            <person name="Shuman H.A."/>
            <person name="Segal G."/>
        </authorList>
    </citation>
    <scope>NUCLEOTIDE SEQUENCE [LARGE SCALE GENOMIC DNA]</scope>
    <source>
        <strain evidence="15 16">ATCC 49506</strain>
    </source>
</reference>
<evidence type="ECO:0000256" key="11">
    <source>
        <dbReference type="ARBA" id="ARBA00049534"/>
    </source>
</evidence>
<keyword evidence="16" id="KW-1185">Reference proteome</keyword>
<evidence type="ECO:0000256" key="7">
    <source>
        <dbReference type="ARBA" id="ARBA00022962"/>
    </source>
</evidence>
<evidence type="ECO:0000256" key="1">
    <source>
        <dbReference type="ARBA" id="ARBA00004496"/>
    </source>
</evidence>
<evidence type="ECO:0000256" key="2">
    <source>
        <dbReference type="ARBA" id="ARBA00005091"/>
    </source>
</evidence>
<evidence type="ECO:0000256" key="13">
    <source>
        <dbReference type="PIRSR" id="PIRSR000495-1"/>
    </source>
</evidence>
<name>A0A0W0WUU0_9GAMM</name>
<comment type="subunit">
    <text evidence="3 12">Heterodimer of HisH and HisF.</text>
</comment>
<dbReference type="EMBL" id="LNYO01000013">
    <property type="protein sequence ID" value="KTD36080.1"/>
    <property type="molecule type" value="Genomic_DNA"/>
</dbReference>
<keyword evidence="7 12" id="KW-0315">Glutamine amidotransferase</keyword>
<evidence type="ECO:0000256" key="4">
    <source>
        <dbReference type="ARBA" id="ARBA00022490"/>
    </source>
</evidence>
<keyword evidence="5 12" id="KW-0028">Amino-acid biosynthesis</keyword>
<proteinExistence type="inferred from homology"/>
<evidence type="ECO:0000256" key="9">
    <source>
        <dbReference type="ARBA" id="ARBA00023239"/>
    </source>
</evidence>
<gene>
    <name evidence="12 15" type="primary">hisH</name>
    <name evidence="15" type="ORF">Lnau_1064</name>
</gene>
<dbReference type="PANTHER" id="PTHR42701:SF1">
    <property type="entry name" value="IMIDAZOLE GLYCEROL PHOSPHATE SYNTHASE SUBUNIT HISH"/>
    <property type="match status" value="1"/>
</dbReference>
<dbReference type="GO" id="GO:0000105">
    <property type="term" value="P:L-histidine biosynthetic process"/>
    <property type="evidence" value="ECO:0007669"/>
    <property type="project" value="UniProtKB-UniRule"/>
</dbReference>
<dbReference type="Pfam" id="PF00117">
    <property type="entry name" value="GATase"/>
    <property type="match status" value="1"/>
</dbReference>
<dbReference type="HAMAP" id="MF_00278">
    <property type="entry name" value="HisH"/>
    <property type="match status" value="1"/>
</dbReference>
<comment type="catalytic activity">
    <reaction evidence="10 12">
        <text>5-[(5-phospho-1-deoxy-D-ribulos-1-ylimino)methylamino]-1-(5-phospho-beta-D-ribosyl)imidazole-4-carboxamide + L-glutamine = D-erythro-1-(imidazol-4-yl)glycerol 3-phosphate + 5-amino-1-(5-phospho-beta-D-ribosyl)imidazole-4-carboxamide + L-glutamate + H(+)</text>
        <dbReference type="Rhea" id="RHEA:24793"/>
        <dbReference type="ChEBI" id="CHEBI:15378"/>
        <dbReference type="ChEBI" id="CHEBI:29985"/>
        <dbReference type="ChEBI" id="CHEBI:58278"/>
        <dbReference type="ChEBI" id="CHEBI:58359"/>
        <dbReference type="ChEBI" id="CHEBI:58475"/>
        <dbReference type="ChEBI" id="CHEBI:58525"/>
        <dbReference type="EC" id="4.3.2.10"/>
    </reaction>
</comment>
<organism evidence="15 16">
    <name type="scientific">Legionella nautarum</name>
    <dbReference type="NCBI Taxonomy" id="45070"/>
    <lineage>
        <taxon>Bacteria</taxon>
        <taxon>Pseudomonadati</taxon>
        <taxon>Pseudomonadota</taxon>
        <taxon>Gammaproteobacteria</taxon>
        <taxon>Legionellales</taxon>
        <taxon>Legionellaceae</taxon>
        <taxon>Legionella</taxon>
    </lineage>
</organism>
<dbReference type="GO" id="GO:0016829">
    <property type="term" value="F:lyase activity"/>
    <property type="evidence" value="ECO:0007669"/>
    <property type="project" value="UniProtKB-KW"/>
</dbReference>
<keyword evidence="15" id="KW-0808">Transferase</keyword>
<evidence type="ECO:0000256" key="5">
    <source>
        <dbReference type="ARBA" id="ARBA00022605"/>
    </source>
</evidence>
<evidence type="ECO:0000256" key="12">
    <source>
        <dbReference type="HAMAP-Rule" id="MF_00278"/>
    </source>
</evidence>
<comment type="function">
    <text evidence="12">IGPS catalyzes the conversion of PRFAR and glutamine to IGP, AICAR and glutamate. The HisH subunit catalyzes the hydrolysis of glutamine to glutamate and ammonia as part of the synthesis of IGP and AICAR. The resulting ammonia molecule is channeled to the active site of HisF.</text>
</comment>
<dbReference type="PATRIC" id="fig|45070.6.peg.1126"/>
<feature type="domain" description="Glutamine amidotransferase" evidence="14">
    <location>
        <begin position="4"/>
        <end position="193"/>
    </location>
</feature>
<feature type="active site" description="Nucleophile" evidence="12 13">
    <location>
        <position position="76"/>
    </location>
</feature>
<dbReference type="Proteomes" id="UP000054725">
    <property type="component" value="Unassembled WGS sequence"/>
</dbReference>
<keyword evidence="4 12" id="KW-0963">Cytoplasm</keyword>
<dbReference type="InterPro" id="IPR029062">
    <property type="entry name" value="Class_I_gatase-like"/>
</dbReference>
<dbReference type="STRING" id="45070.Lnau_1064"/>
<comment type="subcellular location">
    <subcellularLocation>
        <location evidence="1 12">Cytoplasm</location>
    </subcellularLocation>
</comment>
<dbReference type="InterPro" id="IPR017926">
    <property type="entry name" value="GATASE"/>
</dbReference>
<keyword evidence="8 12" id="KW-0368">Histidine biosynthesis</keyword>
<dbReference type="InterPro" id="IPR010139">
    <property type="entry name" value="Imidazole-glycPsynth_HisH"/>
</dbReference>
<evidence type="ECO:0000256" key="6">
    <source>
        <dbReference type="ARBA" id="ARBA00022801"/>
    </source>
</evidence>
<feature type="active site" evidence="12 13">
    <location>
        <position position="177"/>
    </location>
</feature>
<keyword evidence="6 12" id="KW-0378">Hydrolase</keyword>
<dbReference type="PROSITE" id="PS51273">
    <property type="entry name" value="GATASE_TYPE_1"/>
    <property type="match status" value="1"/>
</dbReference>
<dbReference type="GO" id="GO:0000107">
    <property type="term" value="F:imidazoleglycerol-phosphate synthase activity"/>
    <property type="evidence" value="ECO:0007669"/>
    <property type="project" value="UniProtKB-UniRule"/>
</dbReference>
<evidence type="ECO:0000313" key="16">
    <source>
        <dbReference type="Proteomes" id="UP000054725"/>
    </source>
</evidence>
<accession>A0A0W0WUU0</accession>
<feature type="active site" evidence="12 13">
    <location>
        <position position="179"/>
    </location>
</feature>